<gene>
    <name evidence="2" type="primary">LOC108667269</name>
</gene>
<keyword evidence="1" id="KW-1185">Reference proteome</keyword>
<evidence type="ECO:0000313" key="2">
    <source>
        <dbReference type="RefSeq" id="XP_018009765.1"/>
    </source>
</evidence>
<dbReference type="PANTHER" id="PTHR28309:SF1">
    <property type="entry name" value="REQUIRED FOR EXCISION 1-B DOMAIN-CONTAINING PROTEIN"/>
    <property type="match status" value="1"/>
</dbReference>
<dbReference type="PANTHER" id="PTHR28309">
    <property type="entry name" value="REQUIRED FOR EXCISION 1-B DOMAIN-CONTAINING PROTEIN"/>
    <property type="match status" value="1"/>
</dbReference>
<sequence length="178" mass="20975">MRDIPREEEEKEEENQIQNVDVVEVDLGIPAQPAPRTEAVMMQEFMKLQEQRCVAYNTLERCMREFRQMKQLCAFQGTMKEITETFQTVSLAIIQLSKELKEAGHLQSSKYCEDLQELEQMKLKLTAEMHIKLQALSRNDNEEDKAEVRRLTAENRRLIFKINDVLNLIRYKARPQEA</sequence>
<proteinExistence type="predicted"/>
<dbReference type="OrthoDB" id="434723at2759"/>
<dbReference type="Pfam" id="PF14966">
    <property type="entry name" value="DNA_repr_REX1B"/>
    <property type="match status" value="1"/>
</dbReference>
<reference evidence="2" key="1">
    <citation type="submission" date="2025-08" db="UniProtKB">
        <authorList>
            <consortium name="RefSeq"/>
        </authorList>
    </citation>
    <scope>IDENTIFICATION</scope>
    <source>
        <tissue evidence="2">Whole organism</tissue>
    </source>
</reference>
<organism evidence="1 2">
    <name type="scientific">Hyalella azteca</name>
    <name type="common">Amphipod</name>
    <dbReference type="NCBI Taxonomy" id="294128"/>
    <lineage>
        <taxon>Eukaryota</taxon>
        <taxon>Metazoa</taxon>
        <taxon>Ecdysozoa</taxon>
        <taxon>Arthropoda</taxon>
        <taxon>Crustacea</taxon>
        <taxon>Multicrustacea</taxon>
        <taxon>Malacostraca</taxon>
        <taxon>Eumalacostraca</taxon>
        <taxon>Peracarida</taxon>
        <taxon>Amphipoda</taxon>
        <taxon>Senticaudata</taxon>
        <taxon>Talitrida</taxon>
        <taxon>Talitroidea</taxon>
        <taxon>Hyalellidae</taxon>
        <taxon>Hyalella</taxon>
    </lineage>
</organism>
<dbReference type="RefSeq" id="XP_018009765.1">
    <property type="nucleotide sequence ID" value="XM_018154276.2"/>
</dbReference>
<dbReference type="Proteomes" id="UP000694843">
    <property type="component" value="Unplaced"/>
</dbReference>
<name>A0A8B7N802_HYAAZ</name>
<evidence type="ECO:0000313" key="1">
    <source>
        <dbReference type="Proteomes" id="UP000694843"/>
    </source>
</evidence>
<dbReference type="AlphaFoldDB" id="A0A8B7N802"/>
<dbReference type="InterPro" id="IPR039491">
    <property type="entry name" value="REX1-B"/>
</dbReference>
<dbReference type="KEGG" id="hazt:108667269"/>
<protein>
    <submittedName>
        <fullName evidence="2">Uncharacterized protein LOC108667269</fullName>
    </submittedName>
</protein>
<dbReference type="GeneID" id="108667269"/>
<accession>A0A8B7N802</accession>